<dbReference type="AlphaFoldDB" id="A0A0F0KVX2"/>
<proteinExistence type="predicted"/>
<dbReference type="Proteomes" id="UP000033725">
    <property type="component" value="Unassembled WGS sequence"/>
</dbReference>
<comment type="caution">
    <text evidence="2">The sequence shown here is derived from an EMBL/GenBank/DDBJ whole genome shotgun (WGS) entry which is preliminary data.</text>
</comment>
<accession>A0A0F0KVX2</accession>
<dbReference type="InterPro" id="IPR032830">
    <property type="entry name" value="XPB/Ssl2_N"/>
</dbReference>
<dbReference type="EMBL" id="JYIV01000023">
    <property type="protein sequence ID" value="KJL23386.1"/>
    <property type="molecule type" value="Genomic_DNA"/>
</dbReference>
<dbReference type="Pfam" id="PF13625">
    <property type="entry name" value="Helicase_C_3"/>
    <property type="match status" value="1"/>
</dbReference>
<feature type="domain" description="Helicase XPB/Ssl2 N-terminal" evidence="1">
    <location>
        <begin position="305"/>
        <end position="426"/>
    </location>
</feature>
<gene>
    <name evidence="2" type="ORF">RN51_01471</name>
</gene>
<evidence type="ECO:0000313" key="3">
    <source>
        <dbReference type="Proteomes" id="UP000033725"/>
    </source>
</evidence>
<name>A0A0F0KVX2_9MICO</name>
<protein>
    <recommendedName>
        <fullName evidence="1">Helicase XPB/Ssl2 N-terminal domain-containing protein</fullName>
    </recommendedName>
</protein>
<sequence length="569" mass="59876">MSTHARPLADWLAAASDDELCRLLAARGVRPDAAWQDFFDAAEALLDPASISRVLPTLTAAEADALLTAASGGDAGTERDQLTALALLRPEGTPYPPVVTALTGRSAPRAAATPTVPPASDAAAAHAAERAFTTVAVLADMLLIARESPFALLTGGGVSAGEKRQLAEAGVPAEIVDALAVIALQSGLAVSADRRLRTSQDAESWLRSSAADRWIVLATAFRDALPRGVRSATGGWVPPQLWPLAHPWDPAWPDRSRRLQDAAVLLGLIAEDGTEPEWSVGLRGGGSADADALVALLPTEVDRIFLQNDLTAIAPGPLEPALDVRLRTIAVRESAAQASSYRFTSESVAHAFVAGETEESILEFLSSVSLTGIPQPLGYLLAQTAQRHGLVRVSTDEETGRTRIESADPHLIQAMAVDQTLRPLGLVAHLDSLTTRVGRDTVYWALTDARYPATLVGSDGALLVRERHPAPPAPASTDDSTDLAPLIARLRSHQGPDADAAWLDRELEAAVRAKSVLQVTVGMPDGSTRELLLEATGLGGGRLRGRDRAADVERTLPVSSILTATIVGP</sequence>
<dbReference type="OrthoDB" id="3415124at2"/>
<organism evidence="2 3">
    <name type="scientific">Microbacterium oxydans</name>
    <dbReference type="NCBI Taxonomy" id="82380"/>
    <lineage>
        <taxon>Bacteria</taxon>
        <taxon>Bacillati</taxon>
        <taxon>Actinomycetota</taxon>
        <taxon>Actinomycetes</taxon>
        <taxon>Micrococcales</taxon>
        <taxon>Microbacteriaceae</taxon>
        <taxon>Microbacterium</taxon>
    </lineage>
</organism>
<reference evidence="2 3" key="1">
    <citation type="submission" date="2015-02" db="EMBL/GenBank/DDBJ databases">
        <title>Draft genome sequences of ten Microbacterium spp. with emphasis on heavy metal contaminated environments.</title>
        <authorList>
            <person name="Corretto E."/>
        </authorList>
    </citation>
    <scope>NUCLEOTIDE SEQUENCE [LARGE SCALE GENOMIC DNA]</scope>
    <source>
        <strain evidence="2 3">BEL163</strain>
    </source>
</reference>
<evidence type="ECO:0000259" key="1">
    <source>
        <dbReference type="Pfam" id="PF13625"/>
    </source>
</evidence>
<dbReference type="PATRIC" id="fig|82380.10.peg.1479"/>
<evidence type="ECO:0000313" key="2">
    <source>
        <dbReference type="EMBL" id="KJL23386.1"/>
    </source>
</evidence>
<dbReference type="RefSeq" id="WP_045263387.1">
    <property type="nucleotide sequence ID" value="NZ_JYIV01000023.1"/>
</dbReference>